<organism evidence="2 3">
    <name type="scientific">Marinicrinis lubricantis</name>
    <dbReference type="NCBI Taxonomy" id="2086470"/>
    <lineage>
        <taxon>Bacteria</taxon>
        <taxon>Bacillati</taxon>
        <taxon>Bacillota</taxon>
        <taxon>Bacilli</taxon>
        <taxon>Bacillales</taxon>
        <taxon>Paenibacillaceae</taxon>
    </lineage>
</organism>
<sequence length="132" mass="15561">MDKYFTLEEAGKLLPILEQELDKLQALKNRFDELYAFLKEMRYEGAEERALFQVESELEFLQIEAKLHIQNIFKQGVQLKSIELGLLDFPSRLEGEEVLLCWKQGEDGITHYHGVNEGFMGRKVIQDEDRFY</sequence>
<feature type="coiled-coil region" evidence="1">
    <location>
        <begin position="7"/>
        <end position="34"/>
    </location>
</feature>
<dbReference type="Proteomes" id="UP001596250">
    <property type="component" value="Unassembled WGS sequence"/>
</dbReference>
<keyword evidence="1" id="KW-0175">Coiled coil</keyword>
<proteinExistence type="predicted"/>
<evidence type="ECO:0000256" key="1">
    <source>
        <dbReference type="SAM" id="Coils"/>
    </source>
</evidence>
<gene>
    <name evidence="2" type="ORF">ACFPXP_05700</name>
</gene>
<accession>A0ABW1ILG8</accession>
<evidence type="ECO:0000313" key="3">
    <source>
        <dbReference type="Proteomes" id="UP001596250"/>
    </source>
</evidence>
<evidence type="ECO:0000313" key="2">
    <source>
        <dbReference type="EMBL" id="MFC5985925.1"/>
    </source>
</evidence>
<keyword evidence="3" id="KW-1185">Reference proteome</keyword>
<reference evidence="3" key="1">
    <citation type="journal article" date="2019" name="Int. J. Syst. Evol. Microbiol.">
        <title>The Global Catalogue of Microorganisms (GCM) 10K type strain sequencing project: providing services to taxonomists for standard genome sequencing and annotation.</title>
        <authorList>
            <consortium name="The Broad Institute Genomics Platform"/>
            <consortium name="The Broad Institute Genome Sequencing Center for Infectious Disease"/>
            <person name="Wu L."/>
            <person name="Ma J."/>
        </authorList>
    </citation>
    <scope>NUCLEOTIDE SEQUENCE [LARGE SCALE GENOMIC DNA]</scope>
    <source>
        <strain evidence="3">CCM 8749</strain>
    </source>
</reference>
<dbReference type="PIRSF" id="PIRSF016498">
    <property type="entry name" value="UCP016498"/>
    <property type="match status" value="1"/>
</dbReference>
<name>A0ABW1ILG8_9BACL</name>
<protein>
    <submittedName>
        <fullName evidence="2">DUF2203 domain-containing protein</fullName>
    </submittedName>
</protein>
<dbReference type="RefSeq" id="WP_379893220.1">
    <property type="nucleotide sequence ID" value="NZ_CBCSCT010000019.1"/>
</dbReference>
<dbReference type="InterPro" id="IPR018699">
    <property type="entry name" value="DUF2203"/>
</dbReference>
<dbReference type="Pfam" id="PF09969">
    <property type="entry name" value="DUF2203"/>
    <property type="match status" value="1"/>
</dbReference>
<dbReference type="EMBL" id="JBHSQV010000034">
    <property type="protein sequence ID" value="MFC5985925.1"/>
    <property type="molecule type" value="Genomic_DNA"/>
</dbReference>
<comment type="caution">
    <text evidence="2">The sequence shown here is derived from an EMBL/GenBank/DDBJ whole genome shotgun (WGS) entry which is preliminary data.</text>
</comment>